<gene>
    <name evidence="6" type="ORF">P691DRAFT_678805</name>
</gene>
<organism evidence="6 7">
    <name type="scientific">Macrolepiota fuliginosa MF-IS2</name>
    <dbReference type="NCBI Taxonomy" id="1400762"/>
    <lineage>
        <taxon>Eukaryota</taxon>
        <taxon>Fungi</taxon>
        <taxon>Dikarya</taxon>
        <taxon>Basidiomycota</taxon>
        <taxon>Agaricomycotina</taxon>
        <taxon>Agaricomycetes</taxon>
        <taxon>Agaricomycetidae</taxon>
        <taxon>Agaricales</taxon>
        <taxon>Agaricineae</taxon>
        <taxon>Agaricaceae</taxon>
        <taxon>Macrolepiota</taxon>
    </lineage>
</organism>
<name>A0A9P5X3F5_9AGAR</name>
<evidence type="ECO:0000256" key="2">
    <source>
        <dbReference type="ARBA" id="ARBA00022741"/>
    </source>
</evidence>
<dbReference type="Proteomes" id="UP000807342">
    <property type="component" value="Unassembled WGS sequence"/>
</dbReference>
<dbReference type="GO" id="GO:0004674">
    <property type="term" value="F:protein serine/threonine kinase activity"/>
    <property type="evidence" value="ECO:0007669"/>
    <property type="project" value="TreeGrafter"/>
</dbReference>
<keyword evidence="1" id="KW-0808">Transferase</keyword>
<dbReference type="PANTHER" id="PTHR44329:SF288">
    <property type="entry name" value="MITOGEN-ACTIVATED PROTEIN KINASE KINASE KINASE 20"/>
    <property type="match status" value="1"/>
</dbReference>
<evidence type="ECO:0000313" key="7">
    <source>
        <dbReference type="Proteomes" id="UP000807342"/>
    </source>
</evidence>
<sequence>MRLCAASGTYPQILALTGVLCSFKDRPIKSGGFADIHLGNINDKLVCLKVPKLDQNQEPERYAKDFARETMVWSRLTHPNLLPFYGIYRSGDHLCLVSPWKEDGNISDYLKTNPEVARLPLVFDILAGLGYLHEQSIVHGDLKAANILISSDGSPCLADFGLSSVMDPQILRWSTLHTMTQAGGTIRWEAPELMDEPADGKGPKPAFSCDVYSLASVMYEILTGEIPFYELSREATVILRVIKGITPTKPTSNPDSLELTDEIWRIMERCWKLVPNERPSVDQVTQDLRQLPPTELTMQRIAQNDGKRQDSNPPPTSQAFRAAMWDHQRLEFSTEEVNLLRKYNVS</sequence>
<dbReference type="Pfam" id="PF00069">
    <property type="entry name" value="Pkinase"/>
    <property type="match status" value="1"/>
</dbReference>
<accession>A0A9P5X3F5</accession>
<reference evidence="6" key="1">
    <citation type="submission" date="2020-11" db="EMBL/GenBank/DDBJ databases">
        <authorList>
            <consortium name="DOE Joint Genome Institute"/>
            <person name="Ahrendt S."/>
            <person name="Riley R."/>
            <person name="Andreopoulos W."/>
            <person name="Labutti K."/>
            <person name="Pangilinan J."/>
            <person name="Ruiz-Duenas F.J."/>
            <person name="Barrasa J.M."/>
            <person name="Sanchez-Garcia M."/>
            <person name="Camarero S."/>
            <person name="Miyauchi S."/>
            <person name="Serrano A."/>
            <person name="Linde D."/>
            <person name="Babiker R."/>
            <person name="Drula E."/>
            <person name="Ayuso-Fernandez I."/>
            <person name="Pacheco R."/>
            <person name="Padilla G."/>
            <person name="Ferreira P."/>
            <person name="Barriuso J."/>
            <person name="Kellner H."/>
            <person name="Castanera R."/>
            <person name="Alfaro M."/>
            <person name="Ramirez L."/>
            <person name="Pisabarro A.G."/>
            <person name="Kuo A."/>
            <person name="Tritt A."/>
            <person name="Lipzen A."/>
            <person name="He G."/>
            <person name="Yan M."/>
            <person name="Ng V."/>
            <person name="Cullen D."/>
            <person name="Martin F."/>
            <person name="Rosso M.-N."/>
            <person name="Henrissat B."/>
            <person name="Hibbett D."/>
            <person name="Martinez A.T."/>
            <person name="Grigoriev I.V."/>
        </authorList>
    </citation>
    <scope>NUCLEOTIDE SEQUENCE</scope>
    <source>
        <strain evidence="6">MF-IS2</strain>
    </source>
</reference>
<proteinExistence type="predicted"/>
<dbReference type="InterPro" id="IPR008271">
    <property type="entry name" value="Ser/Thr_kinase_AS"/>
</dbReference>
<evidence type="ECO:0000256" key="3">
    <source>
        <dbReference type="ARBA" id="ARBA00022777"/>
    </source>
</evidence>
<dbReference type="GO" id="GO:0005524">
    <property type="term" value="F:ATP binding"/>
    <property type="evidence" value="ECO:0007669"/>
    <property type="project" value="UniProtKB-KW"/>
</dbReference>
<comment type="caution">
    <text evidence="6">The sequence shown here is derived from an EMBL/GenBank/DDBJ whole genome shotgun (WGS) entry which is preliminary data.</text>
</comment>
<keyword evidence="3 6" id="KW-0418">Kinase</keyword>
<keyword evidence="2" id="KW-0547">Nucleotide-binding</keyword>
<dbReference type="Gene3D" id="1.10.510.10">
    <property type="entry name" value="Transferase(Phosphotransferase) domain 1"/>
    <property type="match status" value="1"/>
</dbReference>
<dbReference type="SMART" id="SM00220">
    <property type="entry name" value="S_TKc"/>
    <property type="match status" value="1"/>
</dbReference>
<dbReference type="OrthoDB" id="26722at2759"/>
<keyword evidence="7" id="KW-1185">Reference proteome</keyword>
<evidence type="ECO:0000313" key="6">
    <source>
        <dbReference type="EMBL" id="KAF9443788.1"/>
    </source>
</evidence>
<dbReference type="PANTHER" id="PTHR44329">
    <property type="entry name" value="SERINE/THREONINE-PROTEIN KINASE TNNI3K-RELATED"/>
    <property type="match status" value="1"/>
</dbReference>
<dbReference type="PROSITE" id="PS00108">
    <property type="entry name" value="PROTEIN_KINASE_ST"/>
    <property type="match status" value="1"/>
</dbReference>
<dbReference type="InterPro" id="IPR011009">
    <property type="entry name" value="Kinase-like_dom_sf"/>
</dbReference>
<evidence type="ECO:0000259" key="5">
    <source>
        <dbReference type="PROSITE" id="PS50011"/>
    </source>
</evidence>
<keyword evidence="4" id="KW-0067">ATP-binding</keyword>
<evidence type="ECO:0000256" key="1">
    <source>
        <dbReference type="ARBA" id="ARBA00022679"/>
    </source>
</evidence>
<dbReference type="EMBL" id="MU151435">
    <property type="protein sequence ID" value="KAF9443788.1"/>
    <property type="molecule type" value="Genomic_DNA"/>
</dbReference>
<dbReference type="InterPro" id="IPR000719">
    <property type="entry name" value="Prot_kinase_dom"/>
</dbReference>
<protein>
    <submittedName>
        <fullName evidence="6">Kinase-like protein</fullName>
    </submittedName>
</protein>
<feature type="domain" description="Protein kinase" evidence="5">
    <location>
        <begin position="22"/>
        <end position="291"/>
    </location>
</feature>
<evidence type="ECO:0000256" key="4">
    <source>
        <dbReference type="ARBA" id="ARBA00022840"/>
    </source>
</evidence>
<dbReference type="InterPro" id="IPR051681">
    <property type="entry name" value="Ser/Thr_Kinases-Pseudokinases"/>
</dbReference>
<dbReference type="PROSITE" id="PS50011">
    <property type="entry name" value="PROTEIN_KINASE_DOM"/>
    <property type="match status" value="1"/>
</dbReference>
<dbReference type="SUPFAM" id="SSF56112">
    <property type="entry name" value="Protein kinase-like (PK-like)"/>
    <property type="match status" value="1"/>
</dbReference>
<dbReference type="AlphaFoldDB" id="A0A9P5X3F5"/>